<proteinExistence type="predicted"/>
<organism evidence="1 2">
    <name type="scientific">Rhodonellum ikkaensis</name>
    <dbReference type="NCBI Taxonomy" id="336829"/>
    <lineage>
        <taxon>Bacteria</taxon>
        <taxon>Pseudomonadati</taxon>
        <taxon>Bacteroidota</taxon>
        <taxon>Cytophagia</taxon>
        <taxon>Cytophagales</taxon>
        <taxon>Cytophagaceae</taxon>
        <taxon>Rhodonellum</taxon>
    </lineage>
</organism>
<dbReference type="Proteomes" id="UP000199663">
    <property type="component" value="Unassembled WGS sequence"/>
</dbReference>
<evidence type="ECO:0000313" key="1">
    <source>
        <dbReference type="EMBL" id="SDZ07129.1"/>
    </source>
</evidence>
<reference evidence="1 2" key="1">
    <citation type="submission" date="2016-10" db="EMBL/GenBank/DDBJ databases">
        <authorList>
            <person name="Varghese N."/>
            <person name="Submissions S."/>
        </authorList>
    </citation>
    <scope>NUCLEOTIDE SEQUENCE [LARGE SCALE GENOMIC DNA]</scope>
    <source>
        <strain evidence="1 2">DSM 17997</strain>
    </source>
</reference>
<accession>A0A1H3Q310</accession>
<protein>
    <recommendedName>
        <fullName evidence="3">Ycf15</fullName>
    </recommendedName>
</protein>
<sequence length="52" mass="6280">MEDRRRGLSYPVLKPLIVFFRISKGNKKASPEREAFLFWMNLIYPMHEKIEP</sequence>
<dbReference type="EMBL" id="FNQC01000005">
    <property type="protein sequence ID" value="SDZ07129.1"/>
    <property type="molecule type" value="Genomic_DNA"/>
</dbReference>
<gene>
    <name evidence="1" type="ORF">SAMN05444412_105154</name>
</gene>
<name>A0A1H3Q310_9BACT</name>
<evidence type="ECO:0008006" key="3">
    <source>
        <dbReference type="Google" id="ProtNLM"/>
    </source>
</evidence>
<keyword evidence="2" id="KW-1185">Reference proteome</keyword>
<comment type="caution">
    <text evidence="1">The sequence shown here is derived from an EMBL/GenBank/DDBJ whole genome shotgun (WGS) entry which is preliminary data.</text>
</comment>
<evidence type="ECO:0000313" key="2">
    <source>
        <dbReference type="Proteomes" id="UP000199663"/>
    </source>
</evidence>